<comment type="similarity">
    <text evidence="2">Belongs to the major facilitator superfamily. TCR/Tet family.</text>
</comment>
<feature type="transmembrane region" description="Helical" evidence="11">
    <location>
        <begin position="481"/>
        <end position="504"/>
    </location>
</feature>
<feature type="transmembrane region" description="Helical" evidence="11">
    <location>
        <begin position="354"/>
        <end position="373"/>
    </location>
</feature>
<dbReference type="FunFam" id="1.20.1720.10:FF:000014">
    <property type="entry name" value="MFS drug transporter, putative"/>
    <property type="match status" value="1"/>
</dbReference>
<dbReference type="Gene3D" id="1.20.1250.20">
    <property type="entry name" value="MFS general substrate transporter like domains"/>
    <property type="match status" value="1"/>
</dbReference>
<evidence type="ECO:0000256" key="2">
    <source>
        <dbReference type="ARBA" id="ARBA00007520"/>
    </source>
</evidence>
<feature type="transmembrane region" description="Helical" evidence="11">
    <location>
        <begin position="244"/>
        <end position="267"/>
    </location>
</feature>
<evidence type="ECO:0000256" key="4">
    <source>
        <dbReference type="ARBA" id="ARBA00022692"/>
    </source>
</evidence>
<evidence type="ECO:0000256" key="9">
    <source>
        <dbReference type="ARBA" id="ARBA00083178"/>
    </source>
</evidence>
<keyword evidence="6 11" id="KW-0472">Membrane</keyword>
<feature type="transmembrane region" description="Helical" evidence="11">
    <location>
        <begin position="159"/>
        <end position="185"/>
    </location>
</feature>
<evidence type="ECO:0000256" key="8">
    <source>
        <dbReference type="ARBA" id="ARBA00069956"/>
    </source>
</evidence>
<evidence type="ECO:0000256" key="1">
    <source>
        <dbReference type="ARBA" id="ARBA00004128"/>
    </source>
</evidence>
<evidence type="ECO:0000256" key="5">
    <source>
        <dbReference type="ARBA" id="ARBA00022989"/>
    </source>
</evidence>
<feature type="transmembrane region" description="Helical" evidence="11">
    <location>
        <begin position="562"/>
        <end position="582"/>
    </location>
</feature>
<feature type="domain" description="Major facilitator superfamily (MFS) profile" evidence="12">
    <location>
        <begin position="94"/>
        <end position="584"/>
    </location>
</feature>
<dbReference type="EMBL" id="MU863657">
    <property type="protein sequence ID" value="KAK4098612.1"/>
    <property type="molecule type" value="Genomic_DNA"/>
</dbReference>
<feature type="transmembrane region" description="Helical" evidence="11">
    <location>
        <begin position="393"/>
        <end position="411"/>
    </location>
</feature>
<feature type="compositionally biased region" description="Low complexity" evidence="10">
    <location>
        <begin position="18"/>
        <end position="35"/>
    </location>
</feature>
<feature type="transmembrane region" description="Helical" evidence="11">
    <location>
        <begin position="448"/>
        <end position="469"/>
    </location>
</feature>
<evidence type="ECO:0000313" key="14">
    <source>
        <dbReference type="Proteomes" id="UP001305647"/>
    </source>
</evidence>
<evidence type="ECO:0000256" key="7">
    <source>
        <dbReference type="ARBA" id="ARBA00057269"/>
    </source>
</evidence>
<dbReference type="PANTHER" id="PTHR23501">
    <property type="entry name" value="MAJOR FACILITATOR SUPERFAMILY"/>
    <property type="match status" value="1"/>
</dbReference>
<dbReference type="Gene3D" id="1.20.1720.10">
    <property type="entry name" value="Multidrug resistance protein D"/>
    <property type="match status" value="1"/>
</dbReference>
<evidence type="ECO:0000313" key="13">
    <source>
        <dbReference type="EMBL" id="KAK4098612.1"/>
    </source>
</evidence>
<feature type="transmembrane region" description="Helical" evidence="11">
    <location>
        <begin position="128"/>
        <end position="147"/>
    </location>
</feature>
<gene>
    <name evidence="13" type="ORF">N658DRAFT_454897</name>
</gene>
<dbReference type="PANTHER" id="PTHR23501:SF102">
    <property type="entry name" value="DRUG TRANSPORTER, PUTATIVE (AFU_ORTHOLOGUE AFUA_3G08530)-RELATED"/>
    <property type="match status" value="1"/>
</dbReference>
<dbReference type="InterPro" id="IPR020846">
    <property type="entry name" value="MFS_dom"/>
</dbReference>
<feature type="compositionally biased region" description="Polar residues" evidence="10">
    <location>
        <begin position="46"/>
        <end position="59"/>
    </location>
</feature>
<evidence type="ECO:0000259" key="12">
    <source>
        <dbReference type="PROSITE" id="PS50850"/>
    </source>
</evidence>
<keyword evidence="4 11" id="KW-0812">Transmembrane</keyword>
<sequence>MTAAVSAPAPGPAEKEAGLPSSSVDTISSSSAASTRLEPTSPILGENTQEKANSQPQELQQNEQNDPPPTTPPQTAEPDAPSSPPRTRLQTALIILALASALFLAALDMTIVTVAVPTMAREFGSTAGYTWIGSAYMLAAAAGAPVWGKVSDIWGRKPVLMLAAAVFWVGSLLSAVSVSMGMLIAARAVQGVGGGGIVILVNVCISDLFSMRQRGVFFGAMGMVWAVASAIGPVLGGVFTSKVTWRWCFYINLPISGVSIAVLAFVLKLHNPRTPMREGLAAVDWLGSLAVVAATLMFLLGLELGGVTYPWGSPTVVCLLVFGLVTAAVFAVIEWKVAEFPVVPMPLFSTRSGAAALATGALHGFVFMSGSYYLPLYFQAVLGATPLMSGVYILPWVVSLSLVSAGAGIVIKKTGKYVPLMLSGMAVMTLGFGLFVDLEPQANWAKIVLYQLIGGIGVGPNFLAPLIALQTTVGPRDMASATATFAFVRQLFTAISIVIGGIVFQNGMERQYPALLQELGPDVASLLSGSHAASSVGLVNQLPEPQRRIATEAYHESLRTMYTMYAAFSGLGLLVSCLVGSARLEKEHTEHKTGLQHMRQSNQDRLDETANGKPADEEKGRSGDLKGS</sequence>
<keyword evidence="3" id="KW-0813">Transport</keyword>
<name>A0AAN6PVA4_9PEZI</name>
<dbReference type="Proteomes" id="UP001305647">
    <property type="component" value="Unassembled WGS sequence"/>
</dbReference>
<proteinExistence type="inferred from homology"/>
<reference evidence="13" key="2">
    <citation type="submission" date="2023-05" db="EMBL/GenBank/DDBJ databases">
        <authorList>
            <consortium name="Lawrence Berkeley National Laboratory"/>
            <person name="Steindorff A."/>
            <person name="Hensen N."/>
            <person name="Bonometti L."/>
            <person name="Westerberg I."/>
            <person name="Brannstrom I.O."/>
            <person name="Guillou S."/>
            <person name="Cros-Aarteil S."/>
            <person name="Calhoun S."/>
            <person name="Haridas S."/>
            <person name="Kuo A."/>
            <person name="Mondo S."/>
            <person name="Pangilinan J."/>
            <person name="Riley R."/>
            <person name="Labutti K."/>
            <person name="Andreopoulos B."/>
            <person name="Lipzen A."/>
            <person name="Chen C."/>
            <person name="Yanf M."/>
            <person name="Daum C."/>
            <person name="Ng V."/>
            <person name="Clum A."/>
            <person name="Ohm R."/>
            <person name="Martin F."/>
            <person name="Silar P."/>
            <person name="Natvig D."/>
            <person name="Lalanne C."/>
            <person name="Gautier V."/>
            <person name="Ament-Velasquez S.L."/>
            <person name="Kruys A."/>
            <person name="Hutchinson M.I."/>
            <person name="Powell A.J."/>
            <person name="Barry K."/>
            <person name="Miller A.N."/>
            <person name="Grigoriev I.V."/>
            <person name="Debuchy R."/>
            <person name="Gladieux P."/>
            <person name="Thoren M.H."/>
            <person name="Johannesson H."/>
        </authorList>
    </citation>
    <scope>NUCLEOTIDE SEQUENCE</scope>
    <source>
        <strain evidence="13">CBS 757.83</strain>
    </source>
</reference>
<feature type="transmembrane region" description="Helical" evidence="11">
    <location>
        <begin position="216"/>
        <end position="238"/>
    </location>
</feature>
<dbReference type="CDD" id="cd17502">
    <property type="entry name" value="MFS_Azr1_MDR_like"/>
    <property type="match status" value="1"/>
</dbReference>
<feature type="transmembrane region" description="Helical" evidence="11">
    <location>
        <begin position="311"/>
        <end position="333"/>
    </location>
</feature>
<dbReference type="SUPFAM" id="SSF103473">
    <property type="entry name" value="MFS general substrate transporter"/>
    <property type="match status" value="1"/>
</dbReference>
<feature type="transmembrane region" description="Helical" evidence="11">
    <location>
        <begin position="279"/>
        <end position="299"/>
    </location>
</feature>
<dbReference type="GO" id="GO:0005886">
    <property type="term" value="C:plasma membrane"/>
    <property type="evidence" value="ECO:0007669"/>
    <property type="project" value="TreeGrafter"/>
</dbReference>
<feature type="transmembrane region" description="Helical" evidence="11">
    <location>
        <begin position="92"/>
        <end position="116"/>
    </location>
</feature>
<dbReference type="PROSITE" id="PS50850">
    <property type="entry name" value="MFS"/>
    <property type="match status" value="1"/>
</dbReference>
<dbReference type="PRINTS" id="PR01036">
    <property type="entry name" value="TCRTETB"/>
</dbReference>
<feature type="transmembrane region" description="Helical" evidence="11">
    <location>
        <begin position="418"/>
        <end position="436"/>
    </location>
</feature>
<evidence type="ECO:0000256" key="10">
    <source>
        <dbReference type="SAM" id="MobiDB-lite"/>
    </source>
</evidence>
<dbReference type="GO" id="GO:0022857">
    <property type="term" value="F:transmembrane transporter activity"/>
    <property type="evidence" value="ECO:0007669"/>
    <property type="project" value="InterPro"/>
</dbReference>
<keyword evidence="5 11" id="KW-1133">Transmembrane helix</keyword>
<evidence type="ECO:0000256" key="6">
    <source>
        <dbReference type="ARBA" id="ARBA00023136"/>
    </source>
</evidence>
<dbReference type="InterPro" id="IPR036259">
    <property type="entry name" value="MFS_trans_sf"/>
</dbReference>
<dbReference type="InterPro" id="IPR011701">
    <property type="entry name" value="MFS"/>
</dbReference>
<evidence type="ECO:0000256" key="11">
    <source>
        <dbReference type="SAM" id="Phobius"/>
    </source>
</evidence>
<feature type="compositionally biased region" description="Basic and acidic residues" evidence="10">
    <location>
        <begin position="602"/>
        <end position="628"/>
    </location>
</feature>
<accession>A0AAN6PVA4</accession>
<keyword evidence="14" id="KW-1185">Reference proteome</keyword>
<feature type="region of interest" description="Disordered" evidence="10">
    <location>
        <begin position="589"/>
        <end position="628"/>
    </location>
</feature>
<comment type="subcellular location">
    <subcellularLocation>
        <location evidence="1">Vacuole membrane</location>
        <topology evidence="1">Multi-pass membrane protein</topology>
    </subcellularLocation>
</comment>
<dbReference type="AlphaFoldDB" id="A0AAN6PVA4"/>
<dbReference type="FunFam" id="1.20.1250.20:FF:000196">
    <property type="entry name" value="MFS toxin efflux pump (AflT)"/>
    <property type="match status" value="1"/>
</dbReference>
<reference evidence="13" key="1">
    <citation type="journal article" date="2023" name="Mol. Phylogenet. Evol.">
        <title>Genome-scale phylogeny and comparative genomics of the fungal order Sordariales.</title>
        <authorList>
            <person name="Hensen N."/>
            <person name="Bonometti L."/>
            <person name="Westerberg I."/>
            <person name="Brannstrom I.O."/>
            <person name="Guillou S."/>
            <person name="Cros-Aarteil S."/>
            <person name="Calhoun S."/>
            <person name="Haridas S."/>
            <person name="Kuo A."/>
            <person name="Mondo S."/>
            <person name="Pangilinan J."/>
            <person name="Riley R."/>
            <person name="LaButti K."/>
            <person name="Andreopoulos B."/>
            <person name="Lipzen A."/>
            <person name="Chen C."/>
            <person name="Yan M."/>
            <person name="Daum C."/>
            <person name="Ng V."/>
            <person name="Clum A."/>
            <person name="Steindorff A."/>
            <person name="Ohm R.A."/>
            <person name="Martin F."/>
            <person name="Silar P."/>
            <person name="Natvig D.O."/>
            <person name="Lalanne C."/>
            <person name="Gautier V."/>
            <person name="Ament-Velasquez S.L."/>
            <person name="Kruys A."/>
            <person name="Hutchinson M.I."/>
            <person name="Powell A.J."/>
            <person name="Barry K."/>
            <person name="Miller A.N."/>
            <person name="Grigoriev I.V."/>
            <person name="Debuchy R."/>
            <person name="Gladieux P."/>
            <person name="Hiltunen Thoren M."/>
            <person name="Johannesson H."/>
        </authorList>
    </citation>
    <scope>NUCLEOTIDE SEQUENCE</scope>
    <source>
        <strain evidence="13">CBS 757.83</strain>
    </source>
</reference>
<dbReference type="Pfam" id="PF07690">
    <property type="entry name" value="MFS_1"/>
    <property type="match status" value="1"/>
</dbReference>
<comment type="function">
    <text evidence="7">Efflux pump; part of the gene cluster that mediates the biosynthesis of dothistromin (DOTH), a polyketide toxin very similar in structure to the aflatoxin precursor, versicolorin B. One function of dotC may be to transport early-stage dothistromin biosynthetic intermediates from the cytoplasm into vacuoles, thereby affecting the rate of dothistromin production.</text>
</comment>
<dbReference type="GO" id="GO:0005774">
    <property type="term" value="C:vacuolar membrane"/>
    <property type="evidence" value="ECO:0007669"/>
    <property type="project" value="UniProtKB-SubCell"/>
</dbReference>
<comment type="caution">
    <text evidence="13">The sequence shown here is derived from an EMBL/GenBank/DDBJ whole genome shotgun (WGS) entry which is preliminary data.</text>
</comment>
<protein>
    <recommendedName>
        <fullName evidence="8">Efflux pump dotC</fullName>
    </recommendedName>
    <alternativeName>
        <fullName evidence="9">Dothistromin biosynthesis protein C</fullName>
    </alternativeName>
</protein>
<feature type="transmembrane region" description="Helical" evidence="11">
    <location>
        <begin position="191"/>
        <end position="209"/>
    </location>
</feature>
<organism evidence="13 14">
    <name type="scientific">Parathielavia hyrcaniae</name>
    <dbReference type="NCBI Taxonomy" id="113614"/>
    <lineage>
        <taxon>Eukaryota</taxon>
        <taxon>Fungi</taxon>
        <taxon>Dikarya</taxon>
        <taxon>Ascomycota</taxon>
        <taxon>Pezizomycotina</taxon>
        <taxon>Sordariomycetes</taxon>
        <taxon>Sordariomycetidae</taxon>
        <taxon>Sordariales</taxon>
        <taxon>Chaetomiaceae</taxon>
        <taxon>Parathielavia</taxon>
    </lineage>
</organism>
<feature type="region of interest" description="Disordered" evidence="10">
    <location>
        <begin position="1"/>
        <end position="86"/>
    </location>
</feature>
<evidence type="ECO:0000256" key="3">
    <source>
        <dbReference type="ARBA" id="ARBA00022448"/>
    </source>
</evidence>